<feature type="chain" id="PRO_5042236277" description="Secreted protein" evidence="1">
    <location>
        <begin position="19"/>
        <end position="75"/>
    </location>
</feature>
<feature type="signal peptide" evidence="1">
    <location>
        <begin position="1"/>
        <end position="18"/>
    </location>
</feature>
<evidence type="ECO:0000313" key="2">
    <source>
        <dbReference type="EMBL" id="KAJ7631264.1"/>
    </source>
</evidence>
<evidence type="ECO:0000256" key="1">
    <source>
        <dbReference type="SAM" id="SignalP"/>
    </source>
</evidence>
<organism evidence="2 3">
    <name type="scientific">Mycena rosella</name>
    <name type="common">Pink bonnet</name>
    <name type="synonym">Agaricus rosellus</name>
    <dbReference type="NCBI Taxonomy" id="1033263"/>
    <lineage>
        <taxon>Eukaryota</taxon>
        <taxon>Fungi</taxon>
        <taxon>Dikarya</taxon>
        <taxon>Basidiomycota</taxon>
        <taxon>Agaricomycotina</taxon>
        <taxon>Agaricomycetes</taxon>
        <taxon>Agaricomycetidae</taxon>
        <taxon>Agaricales</taxon>
        <taxon>Marasmiineae</taxon>
        <taxon>Mycenaceae</taxon>
        <taxon>Mycena</taxon>
    </lineage>
</organism>
<gene>
    <name evidence="2" type="ORF">B0H17DRAFT_1109185</name>
</gene>
<keyword evidence="3" id="KW-1185">Reference proteome</keyword>
<protein>
    <recommendedName>
        <fullName evidence="4">Secreted protein</fullName>
    </recommendedName>
</protein>
<dbReference type="AlphaFoldDB" id="A0AAD7BV26"/>
<evidence type="ECO:0000313" key="3">
    <source>
        <dbReference type="Proteomes" id="UP001221757"/>
    </source>
</evidence>
<dbReference type="Proteomes" id="UP001221757">
    <property type="component" value="Unassembled WGS sequence"/>
</dbReference>
<sequence>MDSSLQGLFCILLLRCSATPVSILRTSALILKTSALIRPRIDFHWFMLSECSVHHCVIFGKRLVSTVGHQNIQLA</sequence>
<name>A0AAD7BV26_MYCRO</name>
<reference evidence="2" key="1">
    <citation type="submission" date="2023-03" db="EMBL/GenBank/DDBJ databases">
        <title>Massive genome expansion in bonnet fungi (Mycena s.s.) driven by repeated elements and novel gene families across ecological guilds.</title>
        <authorList>
            <consortium name="Lawrence Berkeley National Laboratory"/>
            <person name="Harder C.B."/>
            <person name="Miyauchi S."/>
            <person name="Viragh M."/>
            <person name="Kuo A."/>
            <person name="Thoen E."/>
            <person name="Andreopoulos B."/>
            <person name="Lu D."/>
            <person name="Skrede I."/>
            <person name="Drula E."/>
            <person name="Henrissat B."/>
            <person name="Morin E."/>
            <person name="Kohler A."/>
            <person name="Barry K."/>
            <person name="LaButti K."/>
            <person name="Morin E."/>
            <person name="Salamov A."/>
            <person name="Lipzen A."/>
            <person name="Mereny Z."/>
            <person name="Hegedus B."/>
            <person name="Baldrian P."/>
            <person name="Stursova M."/>
            <person name="Weitz H."/>
            <person name="Taylor A."/>
            <person name="Grigoriev I.V."/>
            <person name="Nagy L.G."/>
            <person name="Martin F."/>
            <person name="Kauserud H."/>
        </authorList>
    </citation>
    <scope>NUCLEOTIDE SEQUENCE</scope>
    <source>
        <strain evidence="2">CBHHK067</strain>
    </source>
</reference>
<comment type="caution">
    <text evidence="2">The sequence shown here is derived from an EMBL/GenBank/DDBJ whole genome shotgun (WGS) entry which is preliminary data.</text>
</comment>
<accession>A0AAD7BV26</accession>
<evidence type="ECO:0008006" key="4">
    <source>
        <dbReference type="Google" id="ProtNLM"/>
    </source>
</evidence>
<proteinExistence type="predicted"/>
<dbReference type="EMBL" id="JARKIE010000520">
    <property type="protein sequence ID" value="KAJ7631264.1"/>
    <property type="molecule type" value="Genomic_DNA"/>
</dbReference>
<keyword evidence="1" id="KW-0732">Signal</keyword>